<name>A0AAW0FHC1_9APHY</name>
<reference evidence="1 2" key="1">
    <citation type="submission" date="2022-09" db="EMBL/GenBank/DDBJ databases">
        <authorList>
            <person name="Palmer J.M."/>
        </authorList>
    </citation>
    <scope>NUCLEOTIDE SEQUENCE [LARGE SCALE GENOMIC DNA]</scope>
    <source>
        <strain evidence="1 2">DSM 7382</strain>
    </source>
</reference>
<keyword evidence="2" id="KW-1185">Reference proteome</keyword>
<evidence type="ECO:0008006" key="3">
    <source>
        <dbReference type="Google" id="ProtNLM"/>
    </source>
</evidence>
<evidence type="ECO:0000313" key="2">
    <source>
        <dbReference type="Proteomes" id="UP001385951"/>
    </source>
</evidence>
<proteinExistence type="predicted"/>
<organism evidence="1 2">
    <name type="scientific">Cerrena zonata</name>
    <dbReference type="NCBI Taxonomy" id="2478898"/>
    <lineage>
        <taxon>Eukaryota</taxon>
        <taxon>Fungi</taxon>
        <taxon>Dikarya</taxon>
        <taxon>Basidiomycota</taxon>
        <taxon>Agaricomycotina</taxon>
        <taxon>Agaricomycetes</taxon>
        <taxon>Polyporales</taxon>
        <taxon>Cerrenaceae</taxon>
        <taxon>Cerrena</taxon>
    </lineage>
</organism>
<dbReference type="EMBL" id="JASBNA010000073">
    <property type="protein sequence ID" value="KAK7678319.1"/>
    <property type="molecule type" value="Genomic_DNA"/>
</dbReference>
<dbReference type="Proteomes" id="UP001385951">
    <property type="component" value="Unassembled WGS sequence"/>
</dbReference>
<protein>
    <recommendedName>
        <fullName evidence="3">F-box domain-containing protein</fullName>
    </recommendedName>
</protein>
<accession>A0AAW0FHC1</accession>
<sequence>MTSHSQLSVTPEKSIKILRRLPQYVEVAFATESPQHQTRRERAIVDDVEKQLCNGLAYVRRYKNSLRHVNRLPPEILAMAFRELQLDYSYCDNTPGPSRHYECTRVFTVCHYWRTVALGCSELWTCVLLSPKTLDIAELFCRRSCQRQLSLVIRNFDESLCPIRMWDLIRCSSKRIRKLVVIDSRILKLSELGNLPSMTTMVSRRSELGPQRDSEQKKFEWPNLRTACFIPKPVTMRSLKLLPNLTSLRIDLSFVTSLTGGQAAGIRLDTITNVLDTQPLLVELIFDGIPPFVQFDQALVFPRVLANLKRLAFCRSHSTSVSYIISLIQHVPSLAIAIDLGKDWCHDMDQATVSQFLVNTIPISAHGYICAHVVLGSLQQSMNMLHPVLHTMNILLTGTGAAYKLTVCVTPKTKEKIIVCLGEVGRLESVQTMSITSPESFVISCAYPWLASLSQLSILSLDWAPQMWAQPKSLVKLFTALPSTLAALVFFINPFTDDDVATSNFDNLVTLNRRRSHPIKIRLSFRVNPTRKQQILRRYTCLNRSNNVDAMSDNDPLVREGGNKITTFLSSSLYLSSKHHTL</sequence>
<dbReference type="AlphaFoldDB" id="A0AAW0FHC1"/>
<comment type="caution">
    <text evidence="1">The sequence shown here is derived from an EMBL/GenBank/DDBJ whole genome shotgun (WGS) entry which is preliminary data.</text>
</comment>
<evidence type="ECO:0000313" key="1">
    <source>
        <dbReference type="EMBL" id="KAK7678319.1"/>
    </source>
</evidence>
<gene>
    <name evidence="1" type="ORF">QCA50_018667</name>
</gene>